<dbReference type="EMBL" id="PFET01000009">
    <property type="protein sequence ID" value="PJE75859.1"/>
    <property type="molecule type" value="Genomic_DNA"/>
</dbReference>
<gene>
    <name evidence="6" type="ORF">COV04_02855</name>
</gene>
<comment type="similarity">
    <text evidence="1">Belongs to the glycosyltransferase 2 family.</text>
</comment>
<dbReference type="AlphaFoldDB" id="A0A2M8LEK3"/>
<comment type="caution">
    <text evidence="6">The sequence shown here is derived from an EMBL/GenBank/DDBJ whole genome shotgun (WGS) entry which is preliminary data.</text>
</comment>
<dbReference type="InterPro" id="IPR001173">
    <property type="entry name" value="Glyco_trans_2-like"/>
</dbReference>
<feature type="transmembrane region" description="Helical" evidence="4">
    <location>
        <begin position="256"/>
        <end position="281"/>
    </location>
</feature>
<proteinExistence type="inferred from homology"/>
<evidence type="ECO:0000256" key="4">
    <source>
        <dbReference type="SAM" id="Phobius"/>
    </source>
</evidence>
<dbReference type="PANTHER" id="PTHR43179:SF12">
    <property type="entry name" value="GALACTOFURANOSYLTRANSFERASE GLFT2"/>
    <property type="match status" value="1"/>
</dbReference>
<accession>A0A2M8LEK3</accession>
<dbReference type="InterPro" id="IPR029044">
    <property type="entry name" value="Nucleotide-diphossugar_trans"/>
</dbReference>
<keyword evidence="2" id="KW-0328">Glycosyltransferase</keyword>
<name>A0A2M8LEK3_9BACT</name>
<protein>
    <recommendedName>
        <fullName evidence="5">Glycosyltransferase 2-like domain-containing protein</fullName>
    </recommendedName>
</protein>
<organism evidence="6 7">
    <name type="scientific">Candidatus Uhrbacteria bacterium CG10_big_fil_rev_8_21_14_0_10_48_11</name>
    <dbReference type="NCBI Taxonomy" id="1975037"/>
    <lineage>
        <taxon>Bacteria</taxon>
        <taxon>Candidatus Uhriibacteriota</taxon>
    </lineage>
</organism>
<evidence type="ECO:0000313" key="6">
    <source>
        <dbReference type="EMBL" id="PJE75859.1"/>
    </source>
</evidence>
<dbReference type="PANTHER" id="PTHR43179">
    <property type="entry name" value="RHAMNOSYLTRANSFERASE WBBL"/>
    <property type="match status" value="1"/>
</dbReference>
<dbReference type="GO" id="GO:0016757">
    <property type="term" value="F:glycosyltransferase activity"/>
    <property type="evidence" value="ECO:0007669"/>
    <property type="project" value="UniProtKB-KW"/>
</dbReference>
<dbReference type="Gene3D" id="3.90.550.10">
    <property type="entry name" value="Spore Coat Polysaccharide Biosynthesis Protein SpsA, Chain A"/>
    <property type="match status" value="1"/>
</dbReference>
<evidence type="ECO:0000256" key="2">
    <source>
        <dbReference type="ARBA" id="ARBA00022676"/>
    </source>
</evidence>
<evidence type="ECO:0000259" key="5">
    <source>
        <dbReference type="Pfam" id="PF00535"/>
    </source>
</evidence>
<evidence type="ECO:0000256" key="1">
    <source>
        <dbReference type="ARBA" id="ARBA00006739"/>
    </source>
</evidence>
<evidence type="ECO:0000256" key="3">
    <source>
        <dbReference type="ARBA" id="ARBA00022679"/>
    </source>
</evidence>
<sequence length="358" mass="40044">MIKGTMNGNPSLAVVVPSFNGGNDTLRCLAALKKSVGAKLAVIVVDNASTDDSVLNVRKQYPSVAIVEEQTNTGFVGACTRGFTEAQKCGASYVAFINQDCFVADNCLSELVAALQNEKEAAAAQALILLDQDREQVNSAGNCIHYLGFGFSDREGEKITSGALVPYLKAPRQVTYASGAALMVRTADVKTLGLFPEAFFMYHEDLDFGWRILLAGKKSVLVPSARAFHRYEFSRSANIKYYYGERNRLIVLLQNYHWLTLLLMFPAWFAMEVGIVGFALFKGWLPLKVKGYLYIVVHFSELMKERARRQKTRTVKDSEVLRHMSGSVRYQAVAATPLYFVNPFLEFYYLLIRAIIFW</sequence>
<keyword evidence="3" id="KW-0808">Transferase</keyword>
<feature type="domain" description="Glycosyltransferase 2-like" evidence="5">
    <location>
        <begin position="14"/>
        <end position="127"/>
    </location>
</feature>
<keyword evidence="4" id="KW-0472">Membrane</keyword>
<dbReference type="SUPFAM" id="SSF53448">
    <property type="entry name" value="Nucleotide-diphospho-sugar transferases"/>
    <property type="match status" value="1"/>
</dbReference>
<dbReference type="Pfam" id="PF00535">
    <property type="entry name" value="Glycos_transf_2"/>
    <property type="match status" value="1"/>
</dbReference>
<evidence type="ECO:0000313" key="7">
    <source>
        <dbReference type="Proteomes" id="UP000231152"/>
    </source>
</evidence>
<keyword evidence="4" id="KW-1133">Transmembrane helix</keyword>
<keyword evidence="4" id="KW-0812">Transmembrane</keyword>
<dbReference type="CDD" id="cd04186">
    <property type="entry name" value="GT_2_like_c"/>
    <property type="match status" value="1"/>
</dbReference>
<dbReference type="Proteomes" id="UP000231152">
    <property type="component" value="Unassembled WGS sequence"/>
</dbReference>
<reference evidence="6 7" key="1">
    <citation type="submission" date="2017-09" db="EMBL/GenBank/DDBJ databases">
        <title>Depth-based differentiation of microbial function through sediment-hosted aquifers and enrichment of novel symbionts in the deep terrestrial subsurface.</title>
        <authorList>
            <person name="Probst A.J."/>
            <person name="Ladd B."/>
            <person name="Jarett J.K."/>
            <person name="Geller-Mcgrath D.E."/>
            <person name="Sieber C.M."/>
            <person name="Emerson J.B."/>
            <person name="Anantharaman K."/>
            <person name="Thomas B.C."/>
            <person name="Malmstrom R."/>
            <person name="Stieglmeier M."/>
            <person name="Klingl A."/>
            <person name="Woyke T."/>
            <person name="Ryan C.M."/>
            <person name="Banfield J.F."/>
        </authorList>
    </citation>
    <scope>NUCLEOTIDE SEQUENCE [LARGE SCALE GENOMIC DNA]</scope>
    <source>
        <strain evidence="6">CG10_big_fil_rev_8_21_14_0_10_48_11</strain>
    </source>
</reference>